<dbReference type="EMBL" id="BGZK01000616">
    <property type="protein sequence ID" value="GBP53113.1"/>
    <property type="molecule type" value="Genomic_DNA"/>
</dbReference>
<evidence type="ECO:0000313" key="1">
    <source>
        <dbReference type="EMBL" id="GBP53113.1"/>
    </source>
</evidence>
<evidence type="ECO:0000313" key="2">
    <source>
        <dbReference type="Proteomes" id="UP000299102"/>
    </source>
</evidence>
<name>A0A4C1WQ50_EUMVA</name>
<proteinExistence type="predicted"/>
<accession>A0A4C1WQ50</accession>
<organism evidence="1 2">
    <name type="scientific">Eumeta variegata</name>
    <name type="common">Bagworm moth</name>
    <name type="synonym">Eumeta japonica</name>
    <dbReference type="NCBI Taxonomy" id="151549"/>
    <lineage>
        <taxon>Eukaryota</taxon>
        <taxon>Metazoa</taxon>
        <taxon>Ecdysozoa</taxon>
        <taxon>Arthropoda</taxon>
        <taxon>Hexapoda</taxon>
        <taxon>Insecta</taxon>
        <taxon>Pterygota</taxon>
        <taxon>Neoptera</taxon>
        <taxon>Endopterygota</taxon>
        <taxon>Lepidoptera</taxon>
        <taxon>Glossata</taxon>
        <taxon>Ditrysia</taxon>
        <taxon>Tineoidea</taxon>
        <taxon>Psychidae</taxon>
        <taxon>Oiketicinae</taxon>
        <taxon>Eumeta</taxon>
    </lineage>
</organism>
<sequence length="75" mass="8329">MSGPACTINRVPEIAEGVLTIPLRRPRRAAAGVAPTAQKQVAMIDRTYRVTKCLLQLITLRELSAEPLEVWERDS</sequence>
<keyword evidence="2" id="KW-1185">Reference proteome</keyword>
<comment type="caution">
    <text evidence="1">The sequence shown here is derived from an EMBL/GenBank/DDBJ whole genome shotgun (WGS) entry which is preliminary data.</text>
</comment>
<dbReference type="Proteomes" id="UP000299102">
    <property type="component" value="Unassembled WGS sequence"/>
</dbReference>
<reference evidence="1 2" key="1">
    <citation type="journal article" date="2019" name="Commun. Biol.">
        <title>The bagworm genome reveals a unique fibroin gene that provides high tensile strength.</title>
        <authorList>
            <person name="Kono N."/>
            <person name="Nakamura H."/>
            <person name="Ohtoshi R."/>
            <person name="Tomita M."/>
            <person name="Numata K."/>
            <person name="Arakawa K."/>
        </authorList>
    </citation>
    <scope>NUCLEOTIDE SEQUENCE [LARGE SCALE GENOMIC DNA]</scope>
</reference>
<dbReference type="AlphaFoldDB" id="A0A4C1WQ50"/>
<gene>
    <name evidence="1" type="ORF">EVAR_97117_1</name>
</gene>
<protein>
    <submittedName>
        <fullName evidence="1">Uncharacterized protein</fullName>
    </submittedName>
</protein>